<keyword evidence="9" id="KW-1185">Reference proteome</keyword>
<evidence type="ECO:0000256" key="2">
    <source>
        <dbReference type="ARBA" id="ARBA00004236"/>
    </source>
</evidence>
<dbReference type="EC" id="2.7.13.3" evidence="3"/>
<dbReference type="Gene3D" id="1.10.287.130">
    <property type="match status" value="1"/>
</dbReference>
<dbReference type="PROSITE" id="PS50109">
    <property type="entry name" value="HIS_KIN"/>
    <property type="match status" value="1"/>
</dbReference>
<dbReference type="GO" id="GO:0005886">
    <property type="term" value="C:plasma membrane"/>
    <property type="evidence" value="ECO:0007669"/>
    <property type="project" value="UniProtKB-SubCell"/>
</dbReference>
<dbReference type="RefSeq" id="WP_166657452.1">
    <property type="nucleotide sequence ID" value="NZ_SOAU01000001.1"/>
</dbReference>
<dbReference type="InterPro" id="IPR003661">
    <property type="entry name" value="HisK_dim/P_dom"/>
</dbReference>
<dbReference type="InterPro" id="IPR003018">
    <property type="entry name" value="GAF"/>
</dbReference>
<proteinExistence type="predicted"/>
<organism evidence="8 9">
    <name type="scientific">Ilumatobacter fluminis</name>
    <dbReference type="NCBI Taxonomy" id="467091"/>
    <lineage>
        <taxon>Bacteria</taxon>
        <taxon>Bacillati</taxon>
        <taxon>Actinomycetota</taxon>
        <taxon>Acidimicrobiia</taxon>
        <taxon>Acidimicrobiales</taxon>
        <taxon>Ilumatobacteraceae</taxon>
        <taxon>Ilumatobacter</taxon>
    </lineage>
</organism>
<keyword evidence="5" id="KW-0418">Kinase</keyword>
<dbReference type="Pfam" id="PF00512">
    <property type="entry name" value="HisKA"/>
    <property type="match status" value="1"/>
</dbReference>
<feature type="domain" description="Histidine kinase" evidence="7">
    <location>
        <begin position="194"/>
        <end position="338"/>
    </location>
</feature>
<dbReference type="EMBL" id="SOAU01000001">
    <property type="protein sequence ID" value="TDT16020.1"/>
    <property type="molecule type" value="Genomic_DNA"/>
</dbReference>
<dbReference type="Pfam" id="PF01590">
    <property type="entry name" value="GAF"/>
    <property type="match status" value="1"/>
</dbReference>
<keyword evidence="4" id="KW-0808">Transferase</keyword>
<evidence type="ECO:0000256" key="1">
    <source>
        <dbReference type="ARBA" id="ARBA00000085"/>
    </source>
</evidence>
<gene>
    <name evidence="8" type="ORF">BDK89_1602</name>
</gene>
<reference evidence="8 9" key="1">
    <citation type="submission" date="2019-03" db="EMBL/GenBank/DDBJ databases">
        <title>Sequencing the genomes of 1000 actinobacteria strains.</title>
        <authorList>
            <person name="Klenk H.-P."/>
        </authorList>
    </citation>
    <scope>NUCLEOTIDE SEQUENCE [LARGE SCALE GENOMIC DNA]</scope>
    <source>
        <strain evidence="8 9">DSM 18936</strain>
    </source>
</reference>
<dbReference type="InterPro" id="IPR029016">
    <property type="entry name" value="GAF-like_dom_sf"/>
</dbReference>
<dbReference type="PANTHER" id="PTHR43711:SF26">
    <property type="entry name" value="SENSOR HISTIDINE KINASE RCSC"/>
    <property type="match status" value="1"/>
</dbReference>
<dbReference type="InterPro" id="IPR050736">
    <property type="entry name" value="Sensor_HK_Regulatory"/>
</dbReference>
<dbReference type="InterPro" id="IPR036097">
    <property type="entry name" value="HisK_dim/P_sf"/>
</dbReference>
<protein>
    <recommendedName>
        <fullName evidence="3">histidine kinase</fullName>
        <ecNumber evidence="3">2.7.13.3</ecNumber>
    </recommendedName>
</protein>
<dbReference type="InterPro" id="IPR005467">
    <property type="entry name" value="His_kinase_dom"/>
</dbReference>
<dbReference type="Proteomes" id="UP000294558">
    <property type="component" value="Unassembled WGS sequence"/>
</dbReference>
<dbReference type="SUPFAM" id="SSF47384">
    <property type="entry name" value="Homodimeric domain of signal transducing histidine kinase"/>
    <property type="match status" value="1"/>
</dbReference>
<keyword evidence="6" id="KW-0902">Two-component regulatory system</keyword>
<dbReference type="SMART" id="SM00388">
    <property type="entry name" value="HisKA"/>
    <property type="match status" value="1"/>
</dbReference>
<comment type="catalytic activity">
    <reaction evidence="1">
        <text>ATP + protein L-histidine = ADP + protein N-phospho-L-histidine.</text>
        <dbReference type="EC" id="2.7.13.3"/>
    </reaction>
</comment>
<comment type="caution">
    <text evidence="8">The sequence shown here is derived from an EMBL/GenBank/DDBJ whole genome shotgun (WGS) entry which is preliminary data.</text>
</comment>
<evidence type="ECO:0000256" key="6">
    <source>
        <dbReference type="ARBA" id="ARBA00023012"/>
    </source>
</evidence>
<dbReference type="CDD" id="cd00082">
    <property type="entry name" value="HisKA"/>
    <property type="match status" value="1"/>
</dbReference>
<dbReference type="SUPFAM" id="SSF55781">
    <property type="entry name" value="GAF domain-like"/>
    <property type="match status" value="1"/>
</dbReference>
<dbReference type="AlphaFoldDB" id="A0A4R7HYZ4"/>
<dbReference type="GO" id="GO:0000155">
    <property type="term" value="F:phosphorelay sensor kinase activity"/>
    <property type="evidence" value="ECO:0007669"/>
    <property type="project" value="InterPro"/>
</dbReference>
<dbReference type="Gene3D" id="3.30.450.40">
    <property type="match status" value="1"/>
</dbReference>
<evidence type="ECO:0000259" key="7">
    <source>
        <dbReference type="PROSITE" id="PS50109"/>
    </source>
</evidence>
<evidence type="ECO:0000256" key="4">
    <source>
        <dbReference type="ARBA" id="ARBA00022679"/>
    </source>
</evidence>
<evidence type="ECO:0000256" key="5">
    <source>
        <dbReference type="ARBA" id="ARBA00022777"/>
    </source>
</evidence>
<comment type="subcellular location">
    <subcellularLocation>
        <location evidence="2">Cell membrane</location>
    </subcellularLocation>
</comment>
<evidence type="ECO:0000313" key="8">
    <source>
        <dbReference type="EMBL" id="TDT16020.1"/>
    </source>
</evidence>
<sequence length="397" mass="43617">MPPAHELAAELAIRLAGASREEVQHAVEEALQLLAREAGAPRAYITLYHDDGTFENSHEWTEGDVVPQRPVIQRLRSSDFEYSYQMAMRNEVLAATDLDQLPVAASAEKASFSSFGVRAVLQVPMIVNDECIGLIGFNYWSPSDPWSDDLVLTVRLIAQVIGVVLVRNRAESSMRRAYEEADRANRAKDEMLAHLSHELRTPLHAILGYTELMELDERSDHDREALFQIQFQGRNLLTMVDDLLSLANGDFVPDEAVELGLVVGETVCNLTPVSEQRLVELTLGDRNDEVTVHAEIARVRQVMYCVLSGVITAATPGDRIGVELAPDGVVHVRVRADDATARSVAVMPMARALIAGHGSIEASHRDDDDLDIAIRFDDHTLPARGDDAIVVSGASKA</sequence>
<accession>A0A4R7HYZ4</accession>
<dbReference type="PANTHER" id="PTHR43711">
    <property type="entry name" value="TWO-COMPONENT HISTIDINE KINASE"/>
    <property type="match status" value="1"/>
</dbReference>
<evidence type="ECO:0000256" key="3">
    <source>
        <dbReference type="ARBA" id="ARBA00012438"/>
    </source>
</evidence>
<name>A0A4R7HYZ4_9ACTN</name>
<dbReference type="SMART" id="SM00065">
    <property type="entry name" value="GAF"/>
    <property type="match status" value="1"/>
</dbReference>
<evidence type="ECO:0000313" key="9">
    <source>
        <dbReference type="Proteomes" id="UP000294558"/>
    </source>
</evidence>